<keyword evidence="2" id="KW-0521">NADP</keyword>
<organism evidence="5 6">
    <name type="scientific">Amycolatopsis echigonensis</name>
    <dbReference type="NCBI Taxonomy" id="2576905"/>
    <lineage>
        <taxon>Bacteria</taxon>
        <taxon>Bacillati</taxon>
        <taxon>Actinomycetota</taxon>
        <taxon>Actinomycetes</taxon>
        <taxon>Pseudonocardiales</taxon>
        <taxon>Pseudonocardiaceae</taxon>
        <taxon>Amycolatopsis</taxon>
    </lineage>
</organism>
<protein>
    <submittedName>
        <fullName evidence="5">Short-subunit dehydrogenase</fullName>
    </submittedName>
</protein>
<evidence type="ECO:0000256" key="2">
    <source>
        <dbReference type="ARBA" id="ARBA00022857"/>
    </source>
</evidence>
<name>A0A2N3X184_9PSEU</name>
<dbReference type="Proteomes" id="UP000233750">
    <property type="component" value="Unassembled WGS sequence"/>
</dbReference>
<evidence type="ECO:0000256" key="4">
    <source>
        <dbReference type="RuleBase" id="RU000363"/>
    </source>
</evidence>
<gene>
    <name evidence="5" type="ORF">ATK30_0859</name>
</gene>
<dbReference type="InterPro" id="IPR036291">
    <property type="entry name" value="NAD(P)-bd_dom_sf"/>
</dbReference>
<dbReference type="EMBL" id="PJMY01000002">
    <property type="protein sequence ID" value="PKV99868.1"/>
    <property type="molecule type" value="Genomic_DNA"/>
</dbReference>
<evidence type="ECO:0000313" key="5">
    <source>
        <dbReference type="EMBL" id="PKV99868.1"/>
    </source>
</evidence>
<dbReference type="Pfam" id="PF00106">
    <property type="entry name" value="adh_short"/>
    <property type="match status" value="1"/>
</dbReference>
<sequence>MHSSRRVALVTGANRGIGYAIAGQLAERDIHVVATARDVEQANRTATDLVGRGWAASGVRLDVTESDTIAAAVQHTLDRHGRIDILVNNAGISDGDQQPSHIDVDLAARVWQVNVLGAWQCAEAVVPAMRTAGYGRIVNLSSTLGSLHHMTRPTEPAYRVSKAALNAVTRVLAAELAGTGILVNSASPGWVRTDLGGPNAPRTVEQGADTPVWLATLPDGGPTGGFFYEREPLEW</sequence>
<dbReference type="AlphaFoldDB" id="A0A2N3X184"/>
<comment type="caution">
    <text evidence="5">The sequence shown here is derived from an EMBL/GenBank/DDBJ whole genome shotgun (WGS) entry which is preliminary data.</text>
</comment>
<dbReference type="SUPFAM" id="SSF51735">
    <property type="entry name" value="NAD(P)-binding Rossmann-fold domains"/>
    <property type="match status" value="1"/>
</dbReference>
<dbReference type="PANTHER" id="PTHR43963:SF6">
    <property type="entry name" value="CHAIN DEHYDROGENASE FAMILY PROTEIN, PUTATIVE (AFU_ORTHOLOGUE AFUA_3G15350)-RELATED"/>
    <property type="match status" value="1"/>
</dbReference>
<dbReference type="PRINTS" id="PR00080">
    <property type="entry name" value="SDRFAMILY"/>
</dbReference>
<dbReference type="PRINTS" id="PR00081">
    <property type="entry name" value="GDHRDH"/>
</dbReference>
<evidence type="ECO:0000256" key="1">
    <source>
        <dbReference type="ARBA" id="ARBA00006484"/>
    </source>
</evidence>
<dbReference type="CDD" id="cd05324">
    <property type="entry name" value="carb_red_PTCR-like_SDR_c"/>
    <property type="match status" value="1"/>
</dbReference>
<evidence type="ECO:0000256" key="3">
    <source>
        <dbReference type="ARBA" id="ARBA00023002"/>
    </source>
</evidence>
<dbReference type="PANTHER" id="PTHR43963">
    <property type="entry name" value="CARBONYL REDUCTASE 1-RELATED"/>
    <property type="match status" value="1"/>
</dbReference>
<dbReference type="GO" id="GO:0016616">
    <property type="term" value="F:oxidoreductase activity, acting on the CH-OH group of donors, NAD or NADP as acceptor"/>
    <property type="evidence" value="ECO:0007669"/>
    <property type="project" value="InterPro"/>
</dbReference>
<dbReference type="InterPro" id="IPR045313">
    <property type="entry name" value="CBR1-like"/>
</dbReference>
<dbReference type="Gene3D" id="3.40.50.720">
    <property type="entry name" value="NAD(P)-binding Rossmann-like Domain"/>
    <property type="match status" value="1"/>
</dbReference>
<dbReference type="OrthoDB" id="9781117at2"/>
<dbReference type="InterPro" id="IPR002347">
    <property type="entry name" value="SDR_fam"/>
</dbReference>
<keyword evidence="3" id="KW-0560">Oxidoreductase</keyword>
<keyword evidence="6" id="KW-1185">Reference proteome</keyword>
<reference evidence="5 6" key="1">
    <citation type="submission" date="2017-12" db="EMBL/GenBank/DDBJ databases">
        <title>Sequencing the genomes of 1000 Actinobacteria strains.</title>
        <authorList>
            <person name="Klenk H.-P."/>
        </authorList>
    </citation>
    <scope>NUCLEOTIDE SEQUENCE [LARGE SCALE GENOMIC DNA]</scope>
    <source>
        <strain evidence="5 6">DSM 45165</strain>
    </source>
</reference>
<accession>A0A2N3X184</accession>
<comment type="similarity">
    <text evidence="1 4">Belongs to the short-chain dehydrogenases/reductases (SDR) family.</text>
</comment>
<evidence type="ECO:0000313" key="6">
    <source>
        <dbReference type="Proteomes" id="UP000233750"/>
    </source>
</evidence>
<proteinExistence type="inferred from homology"/>